<evidence type="ECO:0000256" key="3">
    <source>
        <dbReference type="ARBA" id="ARBA00022614"/>
    </source>
</evidence>
<evidence type="ECO:0000256" key="7">
    <source>
        <dbReference type="ARBA" id="ARBA00022840"/>
    </source>
</evidence>
<keyword evidence="3" id="KW-0433">Leucine-rich repeat</keyword>
<dbReference type="FunFam" id="1.10.10.10:FF:000322">
    <property type="entry name" value="Probable disease resistance protein At1g63360"/>
    <property type="match status" value="1"/>
</dbReference>
<dbReference type="PANTHER" id="PTHR23155:SF1052">
    <property type="entry name" value="DISEASE RESISTANCE PROTEIN RPM1"/>
    <property type="match status" value="1"/>
</dbReference>
<comment type="similarity">
    <text evidence="2">Belongs to the disease resistance NB-LRR family.</text>
</comment>
<dbReference type="InterPro" id="IPR044974">
    <property type="entry name" value="Disease_R_plants"/>
</dbReference>
<dbReference type="GO" id="GO:0098542">
    <property type="term" value="P:defense response to other organism"/>
    <property type="evidence" value="ECO:0007669"/>
    <property type="project" value="TreeGrafter"/>
</dbReference>
<comment type="subcellular location">
    <subcellularLocation>
        <location evidence="1">Membrane</location>
        <topology evidence="1">Peripheral membrane protein</topology>
    </subcellularLocation>
</comment>
<dbReference type="AlphaFoldDB" id="A0AAF0Q387"/>
<dbReference type="InterPro" id="IPR027417">
    <property type="entry name" value="P-loop_NTPase"/>
</dbReference>
<dbReference type="SUPFAM" id="SSF52058">
    <property type="entry name" value="L domain-like"/>
    <property type="match status" value="1"/>
</dbReference>
<evidence type="ECO:0000256" key="2">
    <source>
        <dbReference type="ARBA" id="ARBA00008894"/>
    </source>
</evidence>
<dbReference type="Pfam" id="PF00931">
    <property type="entry name" value="NB-ARC"/>
    <property type="match status" value="1"/>
</dbReference>
<dbReference type="Pfam" id="PF23559">
    <property type="entry name" value="WHD_DRP"/>
    <property type="match status" value="1"/>
</dbReference>
<protein>
    <submittedName>
        <fullName evidence="14">Uncharacterized protein</fullName>
    </submittedName>
</protein>
<dbReference type="InterPro" id="IPR058922">
    <property type="entry name" value="WHD_DRP"/>
</dbReference>
<evidence type="ECO:0000313" key="15">
    <source>
        <dbReference type="Proteomes" id="UP001234989"/>
    </source>
</evidence>
<dbReference type="Gene3D" id="1.10.8.430">
    <property type="entry name" value="Helical domain of apoptotic protease-activating factors"/>
    <property type="match status" value="1"/>
</dbReference>
<proteinExistence type="inferred from homology"/>
<evidence type="ECO:0000256" key="1">
    <source>
        <dbReference type="ARBA" id="ARBA00004170"/>
    </source>
</evidence>
<evidence type="ECO:0000259" key="10">
    <source>
        <dbReference type="Pfam" id="PF00931"/>
    </source>
</evidence>
<dbReference type="InterPro" id="IPR041118">
    <property type="entry name" value="Rx_N"/>
</dbReference>
<dbReference type="SMART" id="SM00369">
    <property type="entry name" value="LRR_TYP"/>
    <property type="match status" value="3"/>
</dbReference>
<keyword evidence="6" id="KW-0611">Plant defense</keyword>
<reference evidence="14" key="1">
    <citation type="submission" date="2023-08" db="EMBL/GenBank/DDBJ databases">
        <title>A de novo genome assembly of Solanum verrucosum Schlechtendal, a Mexican diploid species geographically isolated from the other diploid A-genome species in potato relatives.</title>
        <authorList>
            <person name="Hosaka K."/>
        </authorList>
    </citation>
    <scope>NUCLEOTIDE SEQUENCE</scope>
    <source>
        <tissue evidence="14">Young leaves</tissue>
    </source>
</reference>
<dbReference type="Pfam" id="PF18052">
    <property type="entry name" value="Rx_N"/>
    <property type="match status" value="1"/>
</dbReference>
<dbReference type="GO" id="GO:0016020">
    <property type="term" value="C:membrane"/>
    <property type="evidence" value="ECO:0007669"/>
    <property type="project" value="UniProtKB-SubCell"/>
</dbReference>
<dbReference type="Pfam" id="PF23598">
    <property type="entry name" value="LRR_14"/>
    <property type="match status" value="1"/>
</dbReference>
<gene>
    <name evidence="14" type="ORF">MTR67_008958</name>
</gene>
<dbReference type="Gene3D" id="1.20.5.4130">
    <property type="match status" value="1"/>
</dbReference>
<evidence type="ECO:0000259" key="13">
    <source>
        <dbReference type="Pfam" id="PF23598"/>
    </source>
</evidence>
<dbReference type="Gene3D" id="3.80.10.10">
    <property type="entry name" value="Ribonuclease Inhibitor"/>
    <property type="match status" value="1"/>
</dbReference>
<organism evidence="14 15">
    <name type="scientific">Solanum verrucosum</name>
    <dbReference type="NCBI Taxonomy" id="315347"/>
    <lineage>
        <taxon>Eukaryota</taxon>
        <taxon>Viridiplantae</taxon>
        <taxon>Streptophyta</taxon>
        <taxon>Embryophyta</taxon>
        <taxon>Tracheophyta</taxon>
        <taxon>Spermatophyta</taxon>
        <taxon>Magnoliopsida</taxon>
        <taxon>eudicotyledons</taxon>
        <taxon>Gunneridae</taxon>
        <taxon>Pentapetalae</taxon>
        <taxon>asterids</taxon>
        <taxon>lamiids</taxon>
        <taxon>Solanales</taxon>
        <taxon>Solanaceae</taxon>
        <taxon>Solanoideae</taxon>
        <taxon>Solaneae</taxon>
        <taxon>Solanum</taxon>
    </lineage>
</organism>
<dbReference type="CDD" id="cd14798">
    <property type="entry name" value="RX-CC_like"/>
    <property type="match status" value="1"/>
</dbReference>
<evidence type="ECO:0000259" key="11">
    <source>
        <dbReference type="Pfam" id="PF18052"/>
    </source>
</evidence>
<evidence type="ECO:0000256" key="5">
    <source>
        <dbReference type="ARBA" id="ARBA00022741"/>
    </source>
</evidence>
<dbReference type="InterPro" id="IPR032675">
    <property type="entry name" value="LRR_dom_sf"/>
</dbReference>
<keyword evidence="9" id="KW-0472">Membrane</keyword>
<feature type="domain" description="NB-ARC" evidence="10">
    <location>
        <begin position="168"/>
        <end position="341"/>
    </location>
</feature>
<name>A0AAF0Q387_SOLVR</name>
<dbReference type="GO" id="GO:0043531">
    <property type="term" value="F:ADP binding"/>
    <property type="evidence" value="ECO:0007669"/>
    <property type="project" value="InterPro"/>
</dbReference>
<dbReference type="InterPro" id="IPR003591">
    <property type="entry name" value="Leu-rich_rpt_typical-subtyp"/>
</dbReference>
<evidence type="ECO:0000259" key="12">
    <source>
        <dbReference type="Pfam" id="PF23559"/>
    </source>
</evidence>
<dbReference type="Gene3D" id="1.10.10.10">
    <property type="entry name" value="Winged helix-like DNA-binding domain superfamily/Winged helix DNA-binding domain"/>
    <property type="match status" value="1"/>
</dbReference>
<dbReference type="PANTHER" id="PTHR23155">
    <property type="entry name" value="DISEASE RESISTANCE PROTEIN RP"/>
    <property type="match status" value="1"/>
</dbReference>
<dbReference type="InterPro" id="IPR038005">
    <property type="entry name" value="RX-like_CC"/>
</dbReference>
<keyword evidence="15" id="KW-1185">Reference proteome</keyword>
<accession>A0AAF0Q387</accession>
<feature type="domain" description="Disease resistance N-terminal" evidence="11">
    <location>
        <begin position="6"/>
        <end position="87"/>
    </location>
</feature>
<evidence type="ECO:0000256" key="6">
    <source>
        <dbReference type="ARBA" id="ARBA00022821"/>
    </source>
</evidence>
<dbReference type="EMBL" id="CP133613">
    <property type="protein sequence ID" value="WMV15573.1"/>
    <property type="molecule type" value="Genomic_DNA"/>
</dbReference>
<dbReference type="SUPFAM" id="SSF52540">
    <property type="entry name" value="P-loop containing nucleoside triphosphate hydrolases"/>
    <property type="match status" value="1"/>
</dbReference>
<dbReference type="Proteomes" id="UP001234989">
    <property type="component" value="Chromosome 2"/>
</dbReference>
<dbReference type="PRINTS" id="PR00364">
    <property type="entry name" value="DISEASERSIST"/>
</dbReference>
<feature type="domain" description="Disease resistance R13L4/SHOC-2-like LRR" evidence="13">
    <location>
        <begin position="544"/>
        <end position="867"/>
    </location>
</feature>
<keyword evidence="5" id="KW-0547">Nucleotide-binding</keyword>
<dbReference type="FunFam" id="3.40.50.300:FF:001091">
    <property type="entry name" value="Probable disease resistance protein At1g61300"/>
    <property type="match status" value="1"/>
</dbReference>
<keyword evidence="8" id="KW-0175">Coiled coil</keyword>
<feature type="domain" description="Disease resistance protein winged helix" evidence="12">
    <location>
        <begin position="428"/>
        <end position="499"/>
    </location>
</feature>
<dbReference type="GO" id="GO:0005524">
    <property type="term" value="F:ATP binding"/>
    <property type="evidence" value="ECO:0007669"/>
    <property type="project" value="UniProtKB-KW"/>
</dbReference>
<keyword evidence="7" id="KW-0067">ATP-binding</keyword>
<evidence type="ECO:0000256" key="4">
    <source>
        <dbReference type="ARBA" id="ARBA00022737"/>
    </source>
</evidence>
<evidence type="ECO:0000256" key="8">
    <source>
        <dbReference type="ARBA" id="ARBA00023054"/>
    </source>
</evidence>
<dbReference type="InterPro" id="IPR042197">
    <property type="entry name" value="Apaf_helical"/>
</dbReference>
<evidence type="ECO:0000256" key="9">
    <source>
        <dbReference type="ARBA" id="ARBA00023136"/>
    </source>
</evidence>
<evidence type="ECO:0000313" key="14">
    <source>
        <dbReference type="EMBL" id="WMV15573.1"/>
    </source>
</evidence>
<dbReference type="Gene3D" id="3.40.50.300">
    <property type="entry name" value="P-loop containing nucleotide triphosphate hydrolases"/>
    <property type="match status" value="1"/>
</dbReference>
<sequence>MAEAAIIFFLRRLGYQLIQEGNVLSGVQDEIEWMKKEFEAMVAFLRDADKRQQRDETVAGWVKEVRILAFNAEDVIDEFLIQMATTHWNSLYFFKYLKIRYQIGSHIRKLKKQVIEVKERKDRYVINGLMMCEDALAASSYRGTGGMSSRGPGAASPFVREDDIVGIEHDVEQLMKLVLEGNVKNFLAVSVFGMGGLGKTTLVKEVFKKSKALFDCHSWVFVSQSCNLKDVLKHILFGFIASRGEPALDVMGAMDEGWLLERINDYLQDKKYLLVLDDIWDDNLWEELKHAFPRRKGRIIITTRLRGIASPLEDNFHIYDLQPLPYELSWRIFCKKAFRSSQGTCPDDLKEFAEAIVRKCGGLPLAIVAIGGLLSCKGRNTRVWQSVLDTLDWEINHNRDIERLNKALLFSYNHLPFYLKYCFLYLGLFPEDYEIGRKRLIRMWVAEGFVEGTAQRTEEEVANHYFVQLTDRSMIQAVTIHARDVVKACKLHDLVRDVANQMLQEEKFGSIIEEADKTIQERQRRLAIYEDADSIPSDISKLNLRSLLFFRVNELSFSALQKLLRQLRLVRVLDLQNAPLEKLPNEIGNLIHLRYLDLRGTLINELPKSVKNLRNLQTLDVRNTEVKHLPAGINELQHLRHLLLSSFRDRENGFVKMASGGKDFVKLQTLSGIESDEDLVKQLRSLTSLRKVYIGKMTQANSGDFCQSLERMSKLRSLTVLSESPFEQNIQMESLTKSTKQLEKLKLQVHMKKLPGWFDSLSCLHSLYLFKNFLTEDPFPILGKLPSIAILTLASSAYVNSIVNIPPGGFPKLKLLRILGMENWTTWMPIEKGSMPEIQFLLIANCPRLTNLPDGFNHLTSLDDLTLMGMSLFFAHKLQSRDKWKVAHVKEVSIISEVNGQIVKKKLNTPLVN</sequence>
<dbReference type="InterPro" id="IPR002182">
    <property type="entry name" value="NB-ARC"/>
</dbReference>
<dbReference type="GO" id="GO:0051607">
    <property type="term" value="P:defense response to virus"/>
    <property type="evidence" value="ECO:0007669"/>
    <property type="project" value="UniProtKB-ARBA"/>
</dbReference>
<dbReference type="InterPro" id="IPR036388">
    <property type="entry name" value="WH-like_DNA-bd_sf"/>
</dbReference>
<keyword evidence="4" id="KW-0677">Repeat</keyword>
<dbReference type="InterPro" id="IPR055414">
    <property type="entry name" value="LRR_R13L4/SHOC2-like"/>
</dbReference>